<dbReference type="SUPFAM" id="SSF55383">
    <property type="entry name" value="Copper amine oxidase, domain N"/>
    <property type="match status" value="1"/>
</dbReference>
<reference evidence="3 4" key="1">
    <citation type="submission" date="2015-01" db="EMBL/GenBank/DDBJ databases">
        <title>Paenibacillus swuensis/DY6/whole genome sequencing.</title>
        <authorList>
            <person name="Kim M.K."/>
            <person name="Srinivasan S."/>
            <person name="Lee J.-J."/>
        </authorList>
    </citation>
    <scope>NUCLEOTIDE SEQUENCE [LARGE SCALE GENOMIC DNA]</scope>
    <source>
        <strain evidence="3 4">DY6</strain>
    </source>
</reference>
<evidence type="ECO:0000259" key="2">
    <source>
        <dbReference type="Pfam" id="PF07833"/>
    </source>
</evidence>
<feature type="domain" description="Copper amine oxidase-like N-terminal" evidence="2">
    <location>
        <begin position="390"/>
        <end position="485"/>
    </location>
</feature>
<dbReference type="PROSITE" id="PS51257">
    <property type="entry name" value="PROKAR_LIPOPROTEIN"/>
    <property type="match status" value="1"/>
</dbReference>
<gene>
    <name evidence="3" type="ORF">SY83_19115</name>
</gene>
<dbReference type="InterPro" id="IPR036582">
    <property type="entry name" value="Mao_N_sf"/>
</dbReference>
<dbReference type="PATRIC" id="fig|1178515.4.peg.3863"/>
<name>A0A172TMQ5_9BACL</name>
<dbReference type="KEGG" id="pswu:SY83_19115"/>
<dbReference type="InterPro" id="IPR012854">
    <property type="entry name" value="Cu_amine_oxidase-like_N"/>
</dbReference>
<organism evidence="3 4">
    <name type="scientific">Paenibacillus swuensis</name>
    <dbReference type="NCBI Taxonomy" id="1178515"/>
    <lineage>
        <taxon>Bacteria</taxon>
        <taxon>Bacillati</taxon>
        <taxon>Bacillota</taxon>
        <taxon>Bacilli</taxon>
        <taxon>Bacillales</taxon>
        <taxon>Paenibacillaceae</taxon>
        <taxon>Paenibacillus</taxon>
    </lineage>
</organism>
<protein>
    <recommendedName>
        <fullName evidence="2">Copper amine oxidase-like N-terminal domain-containing protein</fullName>
    </recommendedName>
</protein>
<keyword evidence="1" id="KW-0175">Coiled coil</keyword>
<dbReference type="Pfam" id="PF07833">
    <property type="entry name" value="Cu_amine_oxidN1"/>
    <property type="match status" value="1"/>
</dbReference>
<sequence>MKLGSKKLYITFVLIILVLMTACQAIGGIDLNKALLDNSTVTSGEGKQSISWELELDPSAELDAAQQEQLNRFKSGSIVLDHYKVQDQATASVKGAVTLAGKSIPFELYTDKEQLSLKVDGSRKLLTMPLGESGELGLGGLEQDKAFRDEVVTTLIRNLPNPKNTSFQLGHKAVIQGEEVELTRISTEIKGTDLHEVLFETAGNLLNDEANIQQLLEKMLISAEEEALSAEEAAEEAASMMQEFHSFMTEFKADLENDDQLVYKMLNNRNNLFKLQLGIDSSLRIREAKAELYYRIPKIPGEVNLPVRAVRMIMSSEMSQQNMPVTADVPSDAQPTMDLDSLDKPRTFIASLDTKSALYDVLKNDLNLMDRKSEFYITDTDLSRPSHTYNAFGQPYVKMNSAQIGARNLASQMDYTMVWDATRHKLTIKDNGRYIQLKLGSKTATANGKAIVLPYPPHVINNLIYIPVKPVTQALNTDLYLENNQEYGTVIQLSITE</sequence>
<dbReference type="STRING" id="1178515.SY83_19115"/>
<keyword evidence="4" id="KW-1185">Reference proteome</keyword>
<dbReference type="Proteomes" id="UP000076927">
    <property type="component" value="Chromosome"/>
</dbReference>
<evidence type="ECO:0000313" key="3">
    <source>
        <dbReference type="EMBL" id="ANE48053.1"/>
    </source>
</evidence>
<dbReference type="Gene3D" id="3.30.457.10">
    <property type="entry name" value="Copper amine oxidase-like, N-terminal domain"/>
    <property type="match status" value="1"/>
</dbReference>
<dbReference type="AlphaFoldDB" id="A0A172TMQ5"/>
<evidence type="ECO:0000256" key="1">
    <source>
        <dbReference type="SAM" id="Coils"/>
    </source>
</evidence>
<feature type="coiled-coil region" evidence="1">
    <location>
        <begin position="213"/>
        <end position="240"/>
    </location>
</feature>
<proteinExistence type="predicted"/>
<evidence type="ECO:0000313" key="4">
    <source>
        <dbReference type="Proteomes" id="UP000076927"/>
    </source>
</evidence>
<dbReference type="OrthoDB" id="2811497at2"/>
<dbReference type="RefSeq" id="WP_068609415.1">
    <property type="nucleotide sequence ID" value="NZ_CP011388.1"/>
</dbReference>
<accession>A0A172TMQ5</accession>
<dbReference type="EMBL" id="CP011388">
    <property type="protein sequence ID" value="ANE48053.1"/>
    <property type="molecule type" value="Genomic_DNA"/>
</dbReference>